<accession>A0A382ISG9</accession>
<evidence type="ECO:0000313" key="1">
    <source>
        <dbReference type="EMBL" id="SVC01581.1"/>
    </source>
</evidence>
<protein>
    <submittedName>
        <fullName evidence="1">Uncharacterized protein</fullName>
    </submittedName>
</protein>
<gene>
    <name evidence="1" type="ORF">METZ01_LOCUS254435</name>
</gene>
<reference evidence="1" key="1">
    <citation type="submission" date="2018-05" db="EMBL/GenBank/DDBJ databases">
        <authorList>
            <person name="Lanie J.A."/>
            <person name="Ng W.-L."/>
            <person name="Kazmierczak K.M."/>
            <person name="Andrzejewski T.M."/>
            <person name="Davidsen T.M."/>
            <person name="Wayne K.J."/>
            <person name="Tettelin H."/>
            <person name="Glass J.I."/>
            <person name="Rusch D."/>
            <person name="Podicherti R."/>
            <person name="Tsui H.-C.T."/>
            <person name="Winkler M.E."/>
        </authorList>
    </citation>
    <scope>NUCLEOTIDE SEQUENCE</scope>
</reference>
<proteinExistence type="predicted"/>
<name>A0A382ISG9_9ZZZZ</name>
<sequence length="28" mass="3261">MVAKLHVESGFNKENQQIILTKTIYLEI</sequence>
<dbReference type="AlphaFoldDB" id="A0A382ISG9"/>
<dbReference type="EMBL" id="UINC01068740">
    <property type="protein sequence ID" value="SVC01581.1"/>
    <property type="molecule type" value="Genomic_DNA"/>
</dbReference>
<organism evidence="1">
    <name type="scientific">marine metagenome</name>
    <dbReference type="NCBI Taxonomy" id="408172"/>
    <lineage>
        <taxon>unclassified sequences</taxon>
        <taxon>metagenomes</taxon>
        <taxon>ecological metagenomes</taxon>
    </lineage>
</organism>